<dbReference type="PANTHER" id="PTHR33169">
    <property type="entry name" value="PADR-FAMILY TRANSCRIPTIONAL REGULATOR"/>
    <property type="match status" value="1"/>
</dbReference>
<dbReference type="Pfam" id="PF03551">
    <property type="entry name" value="PadR"/>
    <property type="match status" value="1"/>
</dbReference>
<reference evidence="2 3" key="1">
    <citation type="submission" date="2019-01" db="EMBL/GenBank/DDBJ databases">
        <title>Vagococcus silagei sp. nov. isolated from brewer's grain.</title>
        <authorList>
            <person name="Guu J.-R."/>
        </authorList>
    </citation>
    <scope>NUCLEOTIDE SEQUENCE [LARGE SCALE GENOMIC DNA]</scope>
    <source>
        <strain evidence="2 3">2B-2</strain>
    </source>
</reference>
<accession>A0A4S3B1B2</accession>
<dbReference type="OrthoDB" id="9814826at2"/>
<feature type="domain" description="Transcription regulator PadR N-terminal" evidence="1">
    <location>
        <begin position="14"/>
        <end position="79"/>
    </location>
</feature>
<evidence type="ECO:0000259" key="1">
    <source>
        <dbReference type="Pfam" id="PF03551"/>
    </source>
</evidence>
<dbReference type="Proteomes" id="UP000310506">
    <property type="component" value="Unassembled WGS sequence"/>
</dbReference>
<protein>
    <submittedName>
        <fullName evidence="2">PadR family transcriptional regulator</fullName>
    </submittedName>
</protein>
<comment type="caution">
    <text evidence="2">The sequence shown here is derived from an EMBL/GenBank/DDBJ whole genome shotgun (WGS) entry which is preliminary data.</text>
</comment>
<dbReference type="SUPFAM" id="SSF46785">
    <property type="entry name" value="Winged helix' DNA-binding domain"/>
    <property type="match status" value="1"/>
</dbReference>
<dbReference type="AlphaFoldDB" id="A0A4S3B1B2"/>
<evidence type="ECO:0000313" key="3">
    <source>
        <dbReference type="Proteomes" id="UP000310506"/>
    </source>
</evidence>
<dbReference type="EMBL" id="SDGV01000017">
    <property type="protein sequence ID" value="THB60821.1"/>
    <property type="molecule type" value="Genomic_DNA"/>
</dbReference>
<dbReference type="RefSeq" id="WP_136137068.1">
    <property type="nucleotide sequence ID" value="NZ_SDGV01000017.1"/>
</dbReference>
<dbReference type="InterPro" id="IPR036388">
    <property type="entry name" value="WH-like_DNA-bd_sf"/>
</dbReference>
<dbReference type="PANTHER" id="PTHR33169:SF13">
    <property type="entry name" value="PADR-FAMILY TRANSCRIPTIONAL REGULATOR"/>
    <property type="match status" value="1"/>
</dbReference>
<name>A0A4S3B1B2_9ENTE</name>
<sequence>MNEPLTDLNYLILLTLLEPKHGYAIMQEVSDLTEEEVTIGPASMYTILKKLEKSGDIELATSQDRKKTYEITEQGKEALVYDLARRKRLTALGSKLLFEE</sequence>
<dbReference type="InterPro" id="IPR005149">
    <property type="entry name" value="Tscrpt_reg_PadR_N"/>
</dbReference>
<proteinExistence type="predicted"/>
<dbReference type="InterPro" id="IPR036390">
    <property type="entry name" value="WH_DNA-bd_sf"/>
</dbReference>
<evidence type="ECO:0000313" key="2">
    <source>
        <dbReference type="EMBL" id="THB60821.1"/>
    </source>
</evidence>
<dbReference type="Gene3D" id="1.10.10.10">
    <property type="entry name" value="Winged helix-like DNA-binding domain superfamily/Winged helix DNA-binding domain"/>
    <property type="match status" value="1"/>
</dbReference>
<keyword evidence="3" id="KW-1185">Reference proteome</keyword>
<gene>
    <name evidence="2" type="ORF">ESZ54_07580</name>
</gene>
<dbReference type="InterPro" id="IPR052509">
    <property type="entry name" value="Metal_resp_DNA-bind_regulator"/>
</dbReference>
<organism evidence="2 3">
    <name type="scientific">Vagococcus silagei</name>
    <dbReference type="NCBI Taxonomy" id="2508885"/>
    <lineage>
        <taxon>Bacteria</taxon>
        <taxon>Bacillati</taxon>
        <taxon>Bacillota</taxon>
        <taxon>Bacilli</taxon>
        <taxon>Lactobacillales</taxon>
        <taxon>Enterococcaceae</taxon>
        <taxon>Vagococcus</taxon>
    </lineage>
</organism>